<accession>A0A3M9NNF1</accession>
<name>A0A3M9NNF1_9BACT</name>
<dbReference type="InterPro" id="IPR025671">
    <property type="entry name" value="HXXEE"/>
</dbReference>
<dbReference type="RefSeq" id="WP_123119420.1">
    <property type="nucleotide sequence ID" value="NZ_RJJR01000002.1"/>
</dbReference>
<protein>
    <submittedName>
        <fullName evidence="2">HXXEE domain-containing protein</fullName>
    </submittedName>
</protein>
<comment type="caution">
    <text evidence="2">The sequence shown here is derived from an EMBL/GenBank/DDBJ whole genome shotgun (WGS) entry which is preliminary data.</text>
</comment>
<keyword evidence="3" id="KW-1185">Reference proteome</keyword>
<feature type="transmembrane region" description="Helical" evidence="1">
    <location>
        <begin position="36"/>
        <end position="56"/>
    </location>
</feature>
<dbReference type="AlphaFoldDB" id="A0A3M9NNF1"/>
<dbReference type="OrthoDB" id="1494440at2"/>
<organism evidence="2 3">
    <name type="scientific">Hanamia caeni</name>
    <dbReference type="NCBI Taxonomy" id="2294116"/>
    <lineage>
        <taxon>Bacteria</taxon>
        <taxon>Pseudomonadati</taxon>
        <taxon>Bacteroidota</taxon>
        <taxon>Chitinophagia</taxon>
        <taxon>Chitinophagales</taxon>
        <taxon>Chitinophagaceae</taxon>
        <taxon>Hanamia</taxon>
    </lineage>
</organism>
<sequence length="139" mass="15992">MSDRYPLNTNNALIVNIVVGWLFYFMAALFGEKTIWLGIAVIMVSLGNFIVHTFVFNIKVKTFYNAGMITIWIFLAPCVCFFFYVVYSKNLISITDYLIGIPVGIGLNIIAVLKMIDWFKDKNATYIFNQRNLLPADRR</sequence>
<evidence type="ECO:0000256" key="1">
    <source>
        <dbReference type="SAM" id="Phobius"/>
    </source>
</evidence>
<feature type="transmembrane region" description="Helical" evidence="1">
    <location>
        <begin position="63"/>
        <end position="85"/>
    </location>
</feature>
<keyword evidence="1" id="KW-1133">Transmembrane helix</keyword>
<proteinExistence type="predicted"/>
<dbReference type="EMBL" id="RJJR01000002">
    <property type="protein sequence ID" value="RNI38857.1"/>
    <property type="molecule type" value="Genomic_DNA"/>
</dbReference>
<evidence type="ECO:0000313" key="2">
    <source>
        <dbReference type="EMBL" id="RNI38857.1"/>
    </source>
</evidence>
<evidence type="ECO:0000313" key="3">
    <source>
        <dbReference type="Proteomes" id="UP000267223"/>
    </source>
</evidence>
<gene>
    <name evidence="2" type="ORF">EFY79_04130</name>
</gene>
<dbReference type="Pfam" id="PF13787">
    <property type="entry name" value="HXXEE"/>
    <property type="match status" value="1"/>
</dbReference>
<keyword evidence="1" id="KW-0812">Transmembrane</keyword>
<feature type="transmembrane region" description="Helical" evidence="1">
    <location>
        <begin position="97"/>
        <end position="116"/>
    </location>
</feature>
<feature type="transmembrane region" description="Helical" evidence="1">
    <location>
        <begin position="12"/>
        <end position="30"/>
    </location>
</feature>
<dbReference type="Proteomes" id="UP000267223">
    <property type="component" value="Unassembled WGS sequence"/>
</dbReference>
<reference evidence="2 3" key="1">
    <citation type="submission" date="2018-11" db="EMBL/GenBank/DDBJ databases">
        <title>Draft genome sequence of Ferruginibacter sp. BO-59.</title>
        <authorList>
            <person name="Im W.T."/>
        </authorList>
    </citation>
    <scope>NUCLEOTIDE SEQUENCE [LARGE SCALE GENOMIC DNA]</scope>
    <source>
        <strain evidence="2 3">BO-59</strain>
    </source>
</reference>
<keyword evidence="1" id="KW-0472">Membrane</keyword>